<accession>A0A964UXC8</accession>
<sequence length="63" mass="6755">MTEPLSPAAQAVYDAYCEWADDPYYYERSGMVAALRAAAEQISSRDGAQQLLAIAAELEAANG</sequence>
<dbReference type="Proteomes" id="UP000713222">
    <property type="component" value="Unassembled WGS sequence"/>
</dbReference>
<proteinExistence type="predicted"/>
<evidence type="ECO:0000313" key="1">
    <source>
        <dbReference type="EMBL" id="NBN87522.1"/>
    </source>
</evidence>
<dbReference type="AlphaFoldDB" id="A0A964UXC8"/>
<gene>
    <name evidence="1" type="ORF">EBV32_00285</name>
</gene>
<reference evidence="1" key="1">
    <citation type="submission" date="2018-10" db="EMBL/GenBank/DDBJ databases">
        <title>Iterative Subtractive Binning of Freshwater Chronoseries Metagenomes Recovers Nearly Complete Genomes from over Four Hundred Novel Species.</title>
        <authorList>
            <person name="Rodriguez-R L.M."/>
            <person name="Tsementzi D."/>
            <person name="Luo C."/>
            <person name="Konstantinidis K.T."/>
        </authorList>
    </citation>
    <scope>NUCLEOTIDE SEQUENCE</scope>
    <source>
        <strain evidence="1">WB7_6_001</strain>
    </source>
</reference>
<organism evidence="1 2">
    <name type="scientific">Candidatus Fonsibacter lacus</name>
    <dbReference type="NCBI Taxonomy" id="2576439"/>
    <lineage>
        <taxon>Bacteria</taxon>
        <taxon>Pseudomonadati</taxon>
        <taxon>Pseudomonadota</taxon>
        <taxon>Alphaproteobacteria</taxon>
        <taxon>Candidatus Pelagibacterales</taxon>
        <taxon>Candidatus Pelagibacterales incertae sedis</taxon>
        <taxon>Candidatus Fonsibacter</taxon>
    </lineage>
</organism>
<protein>
    <submittedName>
        <fullName evidence="1">Uncharacterized protein</fullName>
    </submittedName>
</protein>
<evidence type="ECO:0000313" key="2">
    <source>
        <dbReference type="Proteomes" id="UP000713222"/>
    </source>
</evidence>
<dbReference type="EMBL" id="RGET01000002">
    <property type="protein sequence ID" value="NBN87522.1"/>
    <property type="molecule type" value="Genomic_DNA"/>
</dbReference>
<name>A0A964UXC8_9PROT</name>
<comment type="caution">
    <text evidence="1">The sequence shown here is derived from an EMBL/GenBank/DDBJ whole genome shotgun (WGS) entry which is preliminary data.</text>
</comment>